<reference evidence="2 3" key="1">
    <citation type="submission" date="2016-07" db="EMBL/GenBank/DDBJ databases">
        <title>Genome analysis of Sphingobacterium siyangense T12B17.</title>
        <authorList>
            <person name="Xu D."/>
            <person name="Su Y."/>
            <person name="Zheng S."/>
        </authorList>
    </citation>
    <scope>NUCLEOTIDE SEQUENCE [LARGE SCALE GENOMIC DNA]</scope>
    <source>
        <strain evidence="2 3">T12B17</strain>
    </source>
</reference>
<organism evidence="2 3">
    <name type="scientific">Sphingobacterium siyangense</name>
    <dbReference type="NCBI Taxonomy" id="459529"/>
    <lineage>
        <taxon>Bacteria</taxon>
        <taxon>Pseudomonadati</taxon>
        <taxon>Bacteroidota</taxon>
        <taxon>Sphingobacteriia</taxon>
        <taxon>Sphingobacteriales</taxon>
        <taxon>Sphingobacteriaceae</taxon>
        <taxon>Sphingobacterium</taxon>
    </lineage>
</organism>
<proteinExistence type="predicted"/>
<evidence type="ECO:0000313" key="2">
    <source>
        <dbReference type="EMBL" id="RKF31024.1"/>
    </source>
</evidence>
<comment type="caution">
    <text evidence="2">The sequence shown here is derived from an EMBL/GenBank/DDBJ whole genome shotgun (WGS) entry which is preliminary data.</text>
</comment>
<dbReference type="RefSeq" id="WP_120336450.1">
    <property type="nucleotide sequence ID" value="NZ_CP070350.1"/>
</dbReference>
<dbReference type="GO" id="GO:0030153">
    <property type="term" value="P:bacteriocin immunity"/>
    <property type="evidence" value="ECO:0007669"/>
    <property type="project" value="InterPro"/>
</dbReference>
<dbReference type="AlphaFoldDB" id="A0A420FDM3"/>
<keyword evidence="3" id="KW-1185">Reference proteome</keyword>
<dbReference type="Gene3D" id="1.20.120.650">
    <property type="entry name" value="Colicin D"/>
    <property type="match status" value="1"/>
</dbReference>
<evidence type="ECO:0000313" key="3">
    <source>
        <dbReference type="Proteomes" id="UP000286402"/>
    </source>
</evidence>
<accession>A0A420FDM3</accession>
<dbReference type="GO" id="GO:0015643">
    <property type="term" value="F:toxic substance binding"/>
    <property type="evidence" value="ECO:0007669"/>
    <property type="project" value="InterPro"/>
</dbReference>
<dbReference type="InterPro" id="IPR015287">
    <property type="entry name" value="Colicin_D_immunity_dom"/>
</dbReference>
<dbReference type="EMBL" id="MCAQ01000029">
    <property type="protein sequence ID" value="RKF31024.1"/>
    <property type="molecule type" value="Genomic_DNA"/>
</dbReference>
<sequence length="105" mass="12582">MTKGSTNTENTNFQKYLDLIRGFLSKEITSSVFETRFLQLRREDSQWMKSFSDHKGYRILDTLFLDVDEYVPDELYDLRDQFNINESELRKRLSAHLILLEQILL</sequence>
<feature type="domain" description="Colicin D immunity protein" evidence="1">
    <location>
        <begin position="15"/>
        <end position="97"/>
    </location>
</feature>
<dbReference type="Pfam" id="PF09204">
    <property type="entry name" value="Colicin_immun"/>
    <property type="match status" value="1"/>
</dbReference>
<evidence type="ECO:0000259" key="1">
    <source>
        <dbReference type="Pfam" id="PF09204"/>
    </source>
</evidence>
<protein>
    <recommendedName>
        <fullName evidence="1">Colicin D immunity protein domain-containing protein</fullName>
    </recommendedName>
</protein>
<dbReference type="Proteomes" id="UP000286402">
    <property type="component" value="Unassembled WGS sequence"/>
</dbReference>
<dbReference type="InterPro" id="IPR036471">
    <property type="entry name" value="Colicin_D_sf"/>
</dbReference>
<name>A0A420FDM3_9SPHI</name>
<gene>
    <name evidence="2" type="ORF">BCY89_19080</name>
</gene>